<comment type="caution">
    <text evidence="3">The sequence shown here is derived from an EMBL/GenBank/DDBJ whole genome shotgun (WGS) entry which is preliminary data.</text>
</comment>
<evidence type="ECO:0000313" key="4">
    <source>
        <dbReference type="Proteomes" id="UP001558713"/>
    </source>
</evidence>
<evidence type="ECO:0000259" key="2">
    <source>
        <dbReference type="Pfam" id="PF13966"/>
    </source>
</evidence>
<feature type="region of interest" description="Disordered" evidence="1">
    <location>
        <begin position="164"/>
        <end position="185"/>
    </location>
</feature>
<dbReference type="PANTHER" id="PTHR33116">
    <property type="entry name" value="REVERSE TRANSCRIPTASE ZINC-BINDING DOMAIN-CONTAINING PROTEIN-RELATED-RELATED"/>
    <property type="match status" value="1"/>
</dbReference>
<accession>A0ABD0ZEQ0</accession>
<dbReference type="EMBL" id="JBANAX010000798">
    <property type="protein sequence ID" value="KAL1193062.1"/>
    <property type="molecule type" value="Genomic_DNA"/>
</dbReference>
<sequence length="185" mass="21916">MQFVDSEVDNVYLWKIGSVAPADFFSYADTWLELHPITDQVAWSDSIWFKGRIPKHAFIDWVSARNRLLTRDRLRSWEMLVPSICLLCNSQDESRQHLFFDFPFSFEFWFFFSSRAYLSPPLGFEDLLRWMKDPSRNSMHCSNHEVSLLSFALLIWKERNNRLHSSSSRPAQSSSRRYSRLFGTA</sequence>
<feature type="compositionally biased region" description="Low complexity" evidence="1">
    <location>
        <begin position="164"/>
        <end position="176"/>
    </location>
</feature>
<keyword evidence="4" id="KW-1185">Reference proteome</keyword>
<gene>
    <name evidence="3" type="ORF">V5N11_018517</name>
</gene>
<organism evidence="3 4">
    <name type="scientific">Cardamine amara subsp. amara</name>
    <dbReference type="NCBI Taxonomy" id="228776"/>
    <lineage>
        <taxon>Eukaryota</taxon>
        <taxon>Viridiplantae</taxon>
        <taxon>Streptophyta</taxon>
        <taxon>Embryophyta</taxon>
        <taxon>Tracheophyta</taxon>
        <taxon>Spermatophyta</taxon>
        <taxon>Magnoliopsida</taxon>
        <taxon>eudicotyledons</taxon>
        <taxon>Gunneridae</taxon>
        <taxon>Pentapetalae</taxon>
        <taxon>rosids</taxon>
        <taxon>malvids</taxon>
        <taxon>Brassicales</taxon>
        <taxon>Brassicaceae</taxon>
        <taxon>Cardamineae</taxon>
        <taxon>Cardamine</taxon>
    </lineage>
</organism>
<protein>
    <recommendedName>
        <fullName evidence="2">Reverse transcriptase zinc-binding domain-containing protein</fullName>
    </recommendedName>
</protein>
<proteinExistence type="predicted"/>
<dbReference type="PANTHER" id="PTHR33116:SF80">
    <property type="entry name" value="REVERSE TRANSCRIPTASE ZINC-BINDING DOMAIN-CONTAINING PROTEIN"/>
    <property type="match status" value="1"/>
</dbReference>
<dbReference type="AlphaFoldDB" id="A0ABD0ZEQ0"/>
<evidence type="ECO:0000313" key="3">
    <source>
        <dbReference type="EMBL" id="KAL1193062.1"/>
    </source>
</evidence>
<dbReference type="Proteomes" id="UP001558713">
    <property type="component" value="Unassembled WGS sequence"/>
</dbReference>
<feature type="domain" description="Reverse transcriptase zinc-binding" evidence="2">
    <location>
        <begin position="25"/>
        <end position="109"/>
    </location>
</feature>
<reference evidence="3 4" key="1">
    <citation type="submission" date="2024-04" db="EMBL/GenBank/DDBJ databases">
        <title>Genome assembly C_amara_ONT_v2.</title>
        <authorList>
            <person name="Yant L."/>
            <person name="Moore C."/>
            <person name="Slenker M."/>
        </authorList>
    </citation>
    <scope>NUCLEOTIDE SEQUENCE [LARGE SCALE GENOMIC DNA]</scope>
    <source>
        <tissue evidence="3">Leaf</tissue>
    </source>
</reference>
<name>A0ABD0ZEQ0_CARAN</name>
<dbReference type="InterPro" id="IPR026960">
    <property type="entry name" value="RVT-Znf"/>
</dbReference>
<dbReference type="Pfam" id="PF13966">
    <property type="entry name" value="zf-RVT"/>
    <property type="match status" value="1"/>
</dbReference>
<evidence type="ECO:0000256" key="1">
    <source>
        <dbReference type="SAM" id="MobiDB-lite"/>
    </source>
</evidence>